<evidence type="ECO:0000313" key="8">
    <source>
        <dbReference type="EMBL" id="RDW80030.1"/>
    </source>
</evidence>
<feature type="region of interest" description="Disordered" evidence="7">
    <location>
        <begin position="228"/>
        <end position="247"/>
    </location>
</feature>
<organism evidence="8 9">
    <name type="scientific">Coleophoma cylindrospora</name>
    <dbReference type="NCBI Taxonomy" id="1849047"/>
    <lineage>
        <taxon>Eukaryota</taxon>
        <taxon>Fungi</taxon>
        <taxon>Dikarya</taxon>
        <taxon>Ascomycota</taxon>
        <taxon>Pezizomycotina</taxon>
        <taxon>Leotiomycetes</taxon>
        <taxon>Helotiales</taxon>
        <taxon>Dermateaceae</taxon>
        <taxon>Coleophoma</taxon>
    </lineage>
</organism>
<dbReference type="InterPro" id="IPR050121">
    <property type="entry name" value="Cytochrome_P450_monoxygenase"/>
</dbReference>
<dbReference type="GO" id="GO:0005506">
    <property type="term" value="F:iron ion binding"/>
    <property type="evidence" value="ECO:0007669"/>
    <property type="project" value="InterPro"/>
</dbReference>
<dbReference type="InterPro" id="IPR001128">
    <property type="entry name" value="Cyt_P450"/>
</dbReference>
<dbReference type="InterPro" id="IPR002401">
    <property type="entry name" value="Cyt_P450_E_grp-I"/>
</dbReference>
<gene>
    <name evidence="8" type="ORF">BP6252_04668</name>
</gene>
<feature type="region of interest" description="Disordered" evidence="7">
    <location>
        <begin position="323"/>
        <end position="342"/>
    </location>
</feature>
<proteinExistence type="inferred from homology"/>
<dbReference type="EMBL" id="PDLM01000004">
    <property type="protein sequence ID" value="RDW80030.1"/>
    <property type="molecule type" value="Genomic_DNA"/>
</dbReference>
<keyword evidence="4 5" id="KW-0408">Iron</keyword>
<evidence type="ECO:0000256" key="1">
    <source>
        <dbReference type="ARBA" id="ARBA00001971"/>
    </source>
</evidence>
<feature type="region of interest" description="Disordered" evidence="7">
    <location>
        <begin position="500"/>
        <end position="530"/>
    </location>
</feature>
<evidence type="ECO:0000256" key="4">
    <source>
        <dbReference type="ARBA" id="ARBA00023004"/>
    </source>
</evidence>
<dbReference type="PRINTS" id="PR00385">
    <property type="entry name" value="P450"/>
</dbReference>
<comment type="caution">
    <text evidence="8">The sequence shown here is derived from an EMBL/GenBank/DDBJ whole genome shotgun (WGS) entry which is preliminary data.</text>
</comment>
<feature type="compositionally biased region" description="Polar residues" evidence="7">
    <location>
        <begin position="323"/>
        <end position="332"/>
    </location>
</feature>
<evidence type="ECO:0000256" key="6">
    <source>
        <dbReference type="RuleBase" id="RU000461"/>
    </source>
</evidence>
<protein>
    <recommendedName>
        <fullName evidence="10">Cytochrome P450</fullName>
    </recommendedName>
</protein>
<reference evidence="8 9" key="1">
    <citation type="journal article" date="2018" name="IMA Fungus">
        <title>IMA Genome-F 9: Draft genome sequence of Annulohypoxylon stygium, Aspergillus mulundensis, Berkeleyomyces basicola (syn. Thielaviopsis basicola), Ceratocystis smalleyi, two Cercospora beticola strains, Coleophoma cylindrospora, Fusarium fracticaudum, Phialophora cf. hyalina, and Morchella septimelata.</title>
        <authorList>
            <person name="Wingfield B.D."/>
            <person name="Bills G.F."/>
            <person name="Dong Y."/>
            <person name="Huang W."/>
            <person name="Nel W.J."/>
            <person name="Swalarsk-Parry B.S."/>
            <person name="Vaghefi N."/>
            <person name="Wilken P.M."/>
            <person name="An Z."/>
            <person name="de Beer Z.W."/>
            <person name="De Vos L."/>
            <person name="Chen L."/>
            <person name="Duong T.A."/>
            <person name="Gao Y."/>
            <person name="Hammerbacher A."/>
            <person name="Kikkert J.R."/>
            <person name="Li Y."/>
            <person name="Li H."/>
            <person name="Li K."/>
            <person name="Li Q."/>
            <person name="Liu X."/>
            <person name="Ma X."/>
            <person name="Naidoo K."/>
            <person name="Pethybridge S.J."/>
            <person name="Sun J."/>
            <person name="Steenkamp E.T."/>
            <person name="van der Nest M.A."/>
            <person name="van Wyk S."/>
            <person name="Wingfield M.J."/>
            <person name="Xiong C."/>
            <person name="Yue Q."/>
            <person name="Zhang X."/>
        </authorList>
    </citation>
    <scope>NUCLEOTIDE SEQUENCE [LARGE SCALE GENOMIC DNA]</scope>
    <source>
        <strain evidence="8 9">BP6252</strain>
    </source>
</reference>
<feature type="binding site" description="axial binding residue" evidence="5">
    <location>
        <position position="549"/>
    </location>
    <ligand>
        <name>heme</name>
        <dbReference type="ChEBI" id="CHEBI:30413"/>
    </ligand>
    <ligandPart>
        <name>Fe</name>
        <dbReference type="ChEBI" id="CHEBI:18248"/>
    </ligandPart>
</feature>
<dbReference type="OrthoDB" id="1470350at2759"/>
<dbReference type="PANTHER" id="PTHR24305:SF166">
    <property type="entry name" value="CYTOCHROME P450 12A4, MITOCHONDRIAL-RELATED"/>
    <property type="match status" value="1"/>
</dbReference>
<dbReference type="AlphaFoldDB" id="A0A3D8S1L0"/>
<keyword evidence="6" id="KW-0560">Oxidoreductase</keyword>
<evidence type="ECO:0000256" key="2">
    <source>
        <dbReference type="ARBA" id="ARBA00010617"/>
    </source>
</evidence>
<comment type="cofactor">
    <cofactor evidence="1 5">
        <name>heme</name>
        <dbReference type="ChEBI" id="CHEBI:30413"/>
    </cofactor>
</comment>
<comment type="similarity">
    <text evidence="2 6">Belongs to the cytochrome P450 family.</text>
</comment>
<accession>A0A3D8S1L0</accession>
<dbReference type="InterPro" id="IPR036396">
    <property type="entry name" value="Cyt_P450_sf"/>
</dbReference>
<name>A0A3D8S1L0_9HELO</name>
<evidence type="ECO:0000256" key="3">
    <source>
        <dbReference type="ARBA" id="ARBA00022723"/>
    </source>
</evidence>
<dbReference type="PROSITE" id="PS00086">
    <property type="entry name" value="CYTOCHROME_P450"/>
    <property type="match status" value="1"/>
</dbReference>
<dbReference type="Gene3D" id="1.10.630.10">
    <property type="entry name" value="Cytochrome P450"/>
    <property type="match status" value="1"/>
</dbReference>
<evidence type="ECO:0000256" key="5">
    <source>
        <dbReference type="PIRSR" id="PIRSR602401-1"/>
    </source>
</evidence>
<evidence type="ECO:0008006" key="10">
    <source>
        <dbReference type="Google" id="ProtNLM"/>
    </source>
</evidence>
<dbReference type="GO" id="GO:0020037">
    <property type="term" value="F:heme binding"/>
    <property type="evidence" value="ECO:0007669"/>
    <property type="project" value="InterPro"/>
</dbReference>
<dbReference type="GO" id="GO:0004497">
    <property type="term" value="F:monooxygenase activity"/>
    <property type="evidence" value="ECO:0007669"/>
    <property type="project" value="UniProtKB-KW"/>
</dbReference>
<keyword evidence="3 5" id="KW-0479">Metal-binding</keyword>
<evidence type="ECO:0000256" key="7">
    <source>
        <dbReference type="SAM" id="MobiDB-lite"/>
    </source>
</evidence>
<keyword evidence="9" id="KW-1185">Reference proteome</keyword>
<dbReference type="STRING" id="1849047.A0A3D8S1L0"/>
<dbReference type="CDD" id="cd11070">
    <property type="entry name" value="CYP56-like"/>
    <property type="match status" value="1"/>
</dbReference>
<sequence>MVTLFYFVLAAIPLYMVCSSLAALRKNIAAAKRSGLPYVVTLMAATHSQATKVLRRKLGRVGWYTSVAVALADIGSYTTPDWCWEKLYEPFKKTGDTFLTVAPGGIICWVSNAEAIHQIATRREAFPKPLGSYAILEIFGKNVVTTEGPEWRTHRKALSPAINERNNALAWKESITQAQGMMRKWTGDGVTTIKDVPTDTMRLALHIITRIGFGVRLLWPGESLGEKQSEEDAAFSSNEPPEGHSLSFEGSLSTLLERLLWVLLTPKWLLKQLRFHGAKEGFEAFINWRQYLTELLTKKLAEVREGKESDGMDIMGSLVKSSYENPAPNASSGRAEKKKDAGQKVLSDSDILGNAFVMIVAGHETSANSIHFCLMELAISPSSQKLVHDEVSAIYGNTPPSAWSYESSNELLGGVLGAVLNEQLRLMPPIINIPKYVPKTHDQTISIDGKTITIPSGVHINLNTVGVHRNPRYWATSPSKITSCSNDLDDFRPQRWLLNPNTKQQCDGSGSMDSSEDEFGGQTGRTTASTLHRPVRGSFLPFSLGSRSCLGRRLAQVKIMAVLAVFFQTHSIELAVDEWASDEEVAAMNNQEKREIYAKAQAKARQTLRGATSLLTLKLHEGPGFVPVRVCKKGAERFLHLADN</sequence>
<dbReference type="Proteomes" id="UP000256645">
    <property type="component" value="Unassembled WGS sequence"/>
</dbReference>
<dbReference type="GO" id="GO:0016705">
    <property type="term" value="F:oxidoreductase activity, acting on paired donors, with incorporation or reduction of molecular oxygen"/>
    <property type="evidence" value="ECO:0007669"/>
    <property type="project" value="InterPro"/>
</dbReference>
<dbReference type="PANTHER" id="PTHR24305">
    <property type="entry name" value="CYTOCHROME P450"/>
    <property type="match status" value="1"/>
</dbReference>
<dbReference type="InterPro" id="IPR017972">
    <property type="entry name" value="Cyt_P450_CS"/>
</dbReference>
<keyword evidence="6" id="KW-0503">Monooxygenase</keyword>
<keyword evidence="5 6" id="KW-0349">Heme</keyword>
<dbReference type="SUPFAM" id="SSF48264">
    <property type="entry name" value="Cytochrome P450"/>
    <property type="match status" value="1"/>
</dbReference>
<dbReference type="PRINTS" id="PR00463">
    <property type="entry name" value="EP450I"/>
</dbReference>
<dbReference type="Pfam" id="PF00067">
    <property type="entry name" value="p450"/>
    <property type="match status" value="1"/>
</dbReference>
<evidence type="ECO:0000313" key="9">
    <source>
        <dbReference type="Proteomes" id="UP000256645"/>
    </source>
</evidence>